<evidence type="ECO:0000313" key="1">
    <source>
        <dbReference type="EMBL" id="QXJ21271.1"/>
    </source>
</evidence>
<organism evidence="1 2">
    <name type="scientific">Actinomadura graeca</name>
    <dbReference type="NCBI Taxonomy" id="2750812"/>
    <lineage>
        <taxon>Bacteria</taxon>
        <taxon>Bacillati</taxon>
        <taxon>Actinomycetota</taxon>
        <taxon>Actinomycetes</taxon>
        <taxon>Streptosporangiales</taxon>
        <taxon>Thermomonosporaceae</taxon>
        <taxon>Actinomadura</taxon>
    </lineage>
</organism>
<accession>A0ABX8QRE3</accession>
<name>A0ABX8QRE3_9ACTN</name>
<evidence type="ECO:0000313" key="2">
    <source>
        <dbReference type="Proteomes" id="UP001049518"/>
    </source>
</evidence>
<keyword evidence="2" id="KW-1185">Reference proteome</keyword>
<dbReference type="EMBL" id="CP059572">
    <property type="protein sequence ID" value="QXJ21271.1"/>
    <property type="molecule type" value="Genomic_DNA"/>
</dbReference>
<sequence length="47" mass="5672">MFFLAYHLNWGVEEILGLPTEERWHYLRQLTGQLEGERDAIEAARRR</sequence>
<reference evidence="1" key="1">
    <citation type="submission" date="2020-07" db="EMBL/GenBank/DDBJ databases">
        <authorList>
            <person name="Tarantini F.S."/>
            <person name="Hong K.W."/>
            <person name="Chan K.G."/>
        </authorList>
    </citation>
    <scope>NUCLEOTIDE SEQUENCE</scope>
    <source>
        <strain evidence="1">32-07</strain>
    </source>
</reference>
<dbReference type="Proteomes" id="UP001049518">
    <property type="component" value="Chromosome"/>
</dbReference>
<dbReference type="RefSeq" id="WP_231334414.1">
    <property type="nucleotide sequence ID" value="NZ_CP059572.1"/>
</dbReference>
<proteinExistence type="predicted"/>
<gene>
    <name evidence="1" type="ORF">AGRA3207_002108</name>
</gene>
<protein>
    <submittedName>
        <fullName evidence="1">Uncharacterized protein</fullName>
    </submittedName>
</protein>